<feature type="domain" description="Guanylate cyclase" evidence="4">
    <location>
        <begin position="111"/>
        <end position="241"/>
    </location>
</feature>
<dbReference type="PANTHER" id="PTHR23308">
    <property type="entry name" value="NUCLEAR INHIBITOR OF PROTEIN PHOSPHATASE-1"/>
    <property type="match status" value="1"/>
</dbReference>
<dbReference type="Proteomes" id="UP000005442">
    <property type="component" value="Chromosome"/>
</dbReference>
<reference evidence="5 6" key="1">
    <citation type="submission" date="2011-12" db="EMBL/GenBank/DDBJ databases">
        <title>Complete sequence of Mycobacterium rhodesiae NBB3.</title>
        <authorList>
            <consortium name="US DOE Joint Genome Institute"/>
            <person name="Lucas S."/>
            <person name="Han J."/>
            <person name="Lapidus A."/>
            <person name="Cheng J.-F."/>
            <person name="Goodwin L."/>
            <person name="Pitluck S."/>
            <person name="Peters L."/>
            <person name="Mikhailova N."/>
            <person name="Gu W."/>
            <person name="Detter J.C."/>
            <person name="Han C."/>
            <person name="Tapia R."/>
            <person name="Land M."/>
            <person name="Hauser L."/>
            <person name="Kyrpides N."/>
            <person name="Ivanova N."/>
            <person name="Pagani I."/>
            <person name="Mattes T."/>
            <person name="Holmes A."/>
            <person name="Rutledge P."/>
            <person name="Paulsen I."/>
            <person name="Coleman N."/>
            <person name="Woyke T."/>
        </authorList>
    </citation>
    <scope>NUCLEOTIDE SEQUENCE [LARGE SCALE GENOMIC DNA]</scope>
    <source>
        <strain evidence="5 6">NBB3</strain>
    </source>
</reference>
<dbReference type="InterPro" id="IPR050923">
    <property type="entry name" value="Cell_Proc_Reg/RNA_Proc"/>
</dbReference>
<dbReference type="STRING" id="710685.MycrhN_2537"/>
<evidence type="ECO:0000259" key="3">
    <source>
        <dbReference type="PROSITE" id="PS50006"/>
    </source>
</evidence>
<dbReference type="InterPro" id="IPR008984">
    <property type="entry name" value="SMAD_FHA_dom_sf"/>
</dbReference>
<dbReference type="SUPFAM" id="SSF49879">
    <property type="entry name" value="SMAD/FHA domain"/>
    <property type="match status" value="1"/>
</dbReference>
<dbReference type="InterPro" id="IPR001054">
    <property type="entry name" value="A/G_cyclase"/>
</dbReference>
<feature type="domain" description="FHA" evidence="3">
    <location>
        <begin position="7"/>
        <end position="62"/>
    </location>
</feature>
<name>G8RX75_MYCRN</name>
<dbReference type="eggNOG" id="COG2114">
    <property type="taxonomic scope" value="Bacteria"/>
</dbReference>
<organism evidence="5 6">
    <name type="scientific">Mycolicibacterium rhodesiae (strain NBB3)</name>
    <name type="common">Mycobacterium rhodesiae</name>
    <dbReference type="NCBI Taxonomy" id="710685"/>
    <lineage>
        <taxon>Bacteria</taxon>
        <taxon>Bacillati</taxon>
        <taxon>Actinomycetota</taxon>
        <taxon>Actinomycetes</taxon>
        <taxon>Mycobacteriales</taxon>
        <taxon>Mycobacteriaceae</taxon>
        <taxon>Mycolicibacterium</taxon>
    </lineage>
</organism>
<evidence type="ECO:0000256" key="2">
    <source>
        <dbReference type="SAM" id="MobiDB-lite"/>
    </source>
</evidence>
<proteinExistence type="predicted"/>
<protein>
    <submittedName>
        <fullName evidence="5">Family 3 adenylate cyclase</fullName>
    </submittedName>
</protein>
<dbReference type="SMART" id="SM00240">
    <property type="entry name" value="FHA"/>
    <property type="match status" value="1"/>
</dbReference>
<evidence type="ECO:0000313" key="5">
    <source>
        <dbReference type="EMBL" id="AEV73123.1"/>
    </source>
</evidence>
<feature type="compositionally biased region" description="Polar residues" evidence="2">
    <location>
        <begin position="305"/>
        <end position="316"/>
    </location>
</feature>
<dbReference type="SUPFAM" id="SSF55073">
    <property type="entry name" value="Nucleotide cyclase"/>
    <property type="match status" value="1"/>
</dbReference>
<dbReference type="CDD" id="cd00060">
    <property type="entry name" value="FHA"/>
    <property type="match status" value="1"/>
</dbReference>
<dbReference type="GO" id="GO:0035556">
    <property type="term" value="P:intracellular signal transduction"/>
    <property type="evidence" value="ECO:0007669"/>
    <property type="project" value="InterPro"/>
</dbReference>
<dbReference type="GO" id="GO:0009190">
    <property type="term" value="P:cyclic nucleotide biosynthetic process"/>
    <property type="evidence" value="ECO:0007669"/>
    <property type="project" value="InterPro"/>
</dbReference>
<dbReference type="Gene3D" id="2.60.200.20">
    <property type="match status" value="1"/>
</dbReference>
<dbReference type="PATRIC" id="fig|710685.3.peg.2534"/>
<feature type="region of interest" description="Disordered" evidence="2">
    <location>
        <begin position="293"/>
        <end position="316"/>
    </location>
</feature>
<dbReference type="Gene3D" id="3.30.70.1230">
    <property type="entry name" value="Nucleotide cyclase"/>
    <property type="match status" value="1"/>
</dbReference>
<dbReference type="PROSITE" id="PS50006">
    <property type="entry name" value="FHA_DOMAIN"/>
    <property type="match status" value="1"/>
</dbReference>
<dbReference type="GO" id="GO:0004016">
    <property type="term" value="F:adenylate cyclase activity"/>
    <property type="evidence" value="ECO:0007669"/>
    <property type="project" value="UniProtKB-ARBA"/>
</dbReference>
<evidence type="ECO:0000259" key="4">
    <source>
        <dbReference type="PROSITE" id="PS50125"/>
    </source>
</evidence>
<accession>G8RX75</accession>
<dbReference type="Pfam" id="PF00498">
    <property type="entry name" value="FHA"/>
    <property type="match status" value="1"/>
</dbReference>
<evidence type="ECO:0000256" key="1">
    <source>
        <dbReference type="ARBA" id="ARBA00022553"/>
    </source>
</evidence>
<dbReference type="InterPro" id="IPR000253">
    <property type="entry name" value="FHA_dom"/>
</dbReference>
<dbReference type="HOGENOM" id="CLU_873825_0_0_11"/>
<dbReference type="EMBL" id="CP003169">
    <property type="protein sequence ID" value="AEV73123.1"/>
    <property type="molecule type" value="Genomic_DNA"/>
</dbReference>
<dbReference type="AlphaFoldDB" id="G8RX75"/>
<gene>
    <name evidence="5" type="ordered locus">MycrhN_2537</name>
</gene>
<dbReference type="InterPro" id="IPR029787">
    <property type="entry name" value="Nucleotide_cyclase"/>
</dbReference>
<dbReference type="KEGG" id="mrh:MycrhN_2537"/>
<keyword evidence="6" id="KW-1185">Reference proteome</keyword>
<feature type="compositionally biased region" description="Basic and acidic residues" evidence="2">
    <location>
        <begin position="294"/>
        <end position="303"/>
    </location>
</feature>
<keyword evidence="1" id="KW-0597">Phosphoprotein</keyword>
<evidence type="ECO:0000313" key="6">
    <source>
        <dbReference type="Proteomes" id="UP000005442"/>
    </source>
</evidence>
<dbReference type="PROSITE" id="PS50125">
    <property type="entry name" value="GUANYLATE_CYCLASE_2"/>
    <property type="match status" value="1"/>
</dbReference>
<dbReference type="CDD" id="cd07302">
    <property type="entry name" value="CHD"/>
    <property type="match status" value="1"/>
</dbReference>
<sequence>MPIFDQFFVGRKCSGVSPQRRLVIDDSKISRSHLEIRLDVDADQAFVIDTSTNGTSLNGLRLERNIPMPISHDDEIRIGDITLTFRSSRFKSRRTRDMDQTEARIREAAMVMVVGDITNYSAISQLTHNTVIADSLNRLWGELGRILETHRGTLNHYAGDALYAVWDLQTVPDANELAIDFALAANRRVEELGPDLPLRSLDGSPIQMGWGVVRGMAALAAMSRSVEAVIGDSTNVAFRLAGLAGRCGRRAVMVSNSVRGAVDGKFVWGEAEEVVLKGRQGRETVFPVIGRVDAGPREARERTTPMGSHSKQLPSR</sequence>